<feature type="region of interest" description="Disordered" evidence="1">
    <location>
        <begin position="1"/>
        <end position="37"/>
    </location>
</feature>
<proteinExistence type="predicted"/>
<comment type="caution">
    <text evidence="2">The sequence shown here is derived from an EMBL/GenBank/DDBJ whole genome shotgun (WGS) entry which is preliminary data.</text>
</comment>
<reference evidence="2" key="1">
    <citation type="submission" date="2023-08" db="EMBL/GenBank/DDBJ databases">
        <authorList>
            <person name="Audoor S."/>
            <person name="Bilcke G."/>
        </authorList>
    </citation>
    <scope>NUCLEOTIDE SEQUENCE</scope>
</reference>
<sequence>MSPHQQQLTSETTSERMWLQNDHSDGILATATPTPSTLLSPEGGKLFMEQVSSQIKGFLETLPSREKNSMALADTMLDQTPIASNKTVVSPIRKAGLQKSSSDRSLGSNDLLPTIPSRMLTPLDGEKVVVADDGQLKDLLDNLSSPEKKTKALPNTLIDETSIASNKAVTFSRRRGFQKRPSDRSLGSGSAGSVDSTPTLPSRLQSPLDGGKVVVEATGPLEDLFEKLSSERENEAPRPSDRSIRSGSSVDSIPMIPARCLSPEGEKGFMEVTDQLKDLLGGLRSRHKEKEPHIETTRSWTRTNRLKKSSSEQNLGTRRGGLEKASSERNLGTRRGRLKKASSERSLSCVDSTPLLPSRFLSPEGKKVPIQGSSQRKESLPCPDERKSPLSAAMKIVQTPLKATKLSTRAVDSEIDIREFILGRIPDHVKDLLSMEQWYRILDPIKGTGTRTTNSDIPDDANAFHESEKMEVSKAAGSALQQTMEQETKLEIVERDEPSWMKAHEITHDTLDSTEEERKHQEVGEDQDDCSLFTSSGEFVKSKAHDLNFNTAEDTAEEDRNARKKKKNSVSFGNAQIRWHERILEVHPCTSSGPSVGIGWECIHESEERIQWNRRRGVRLRLDREEREEIIKEQGYSTKDIACSVREILKIKKQRRRTYHNVVSNPVKVEKIEYIAEKCNRKIRKLHRKFSVHVKK</sequence>
<feature type="compositionally biased region" description="Basic and acidic residues" evidence="1">
    <location>
        <begin position="228"/>
        <end position="244"/>
    </location>
</feature>
<feature type="region of interest" description="Disordered" evidence="1">
    <location>
        <begin position="511"/>
        <end position="531"/>
    </location>
</feature>
<gene>
    <name evidence="2" type="ORF">CYCCA115_LOCUS4392</name>
</gene>
<feature type="compositionally biased region" description="Basic and acidic residues" evidence="1">
    <location>
        <begin position="511"/>
        <end position="523"/>
    </location>
</feature>
<organism evidence="2 3">
    <name type="scientific">Cylindrotheca closterium</name>
    <dbReference type="NCBI Taxonomy" id="2856"/>
    <lineage>
        <taxon>Eukaryota</taxon>
        <taxon>Sar</taxon>
        <taxon>Stramenopiles</taxon>
        <taxon>Ochrophyta</taxon>
        <taxon>Bacillariophyta</taxon>
        <taxon>Bacillariophyceae</taxon>
        <taxon>Bacillariophycidae</taxon>
        <taxon>Bacillariales</taxon>
        <taxon>Bacillariaceae</taxon>
        <taxon>Cylindrotheca</taxon>
    </lineage>
</organism>
<evidence type="ECO:0000313" key="3">
    <source>
        <dbReference type="Proteomes" id="UP001295423"/>
    </source>
</evidence>
<name>A0AAD2CJV5_9STRA</name>
<feature type="region of interest" description="Disordered" evidence="1">
    <location>
        <begin position="283"/>
        <end position="388"/>
    </location>
</feature>
<accession>A0AAD2CJV5</accession>
<feature type="region of interest" description="Disordered" evidence="1">
    <location>
        <begin position="171"/>
        <end position="210"/>
    </location>
</feature>
<dbReference type="EMBL" id="CAKOGP040000446">
    <property type="protein sequence ID" value="CAJ1935054.1"/>
    <property type="molecule type" value="Genomic_DNA"/>
</dbReference>
<feature type="compositionally biased region" description="Low complexity" evidence="1">
    <location>
        <begin position="28"/>
        <end position="37"/>
    </location>
</feature>
<keyword evidence="3" id="KW-1185">Reference proteome</keyword>
<feature type="compositionally biased region" description="Polar residues" evidence="1">
    <location>
        <begin position="185"/>
        <end position="205"/>
    </location>
</feature>
<dbReference type="AlphaFoldDB" id="A0AAD2CJV5"/>
<protein>
    <submittedName>
        <fullName evidence="2">Uncharacterized protein</fullName>
    </submittedName>
</protein>
<evidence type="ECO:0000313" key="2">
    <source>
        <dbReference type="EMBL" id="CAJ1935054.1"/>
    </source>
</evidence>
<feature type="region of interest" description="Disordered" evidence="1">
    <location>
        <begin position="551"/>
        <end position="571"/>
    </location>
</feature>
<feature type="compositionally biased region" description="Polar residues" evidence="1">
    <location>
        <begin position="1"/>
        <end position="12"/>
    </location>
</feature>
<evidence type="ECO:0000256" key="1">
    <source>
        <dbReference type="SAM" id="MobiDB-lite"/>
    </source>
</evidence>
<feature type="compositionally biased region" description="Basic and acidic residues" evidence="1">
    <location>
        <begin position="375"/>
        <end position="388"/>
    </location>
</feature>
<feature type="region of interest" description="Disordered" evidence="1">
    <location>
        <begin position="228"/>
        <end position="256"/>
    </location>
</feature>
<dbReference type="Proteomes" id="UP001295423">
    <property type="component" value="Unassembled WGS sequence"/>
</dbReference>